<keyword evidence="1" id="KW-0812">Transmembrane</keyword>
<evidence type="ECO:0000256" key="1">
    <source>
        <dbReference type="SAM" id="Phobius"/>
    </source>
</evidence>
<evidence type="ECO:0000313" key="3">
    <source>
        <dbReference type="Proteomes" id="UP000008783"/>
    </source>
</evidence>
<dbReference type="OrthoDB" id="10299328at2759"/>
<dbReference type="EMBL" id="DS178294">
    <property type="protein sequence ID" value="EFP85307.1"/>
    <property type="molecule type" value="Genomic_DNA"/>
</dbReference>
<dbReference type="VEuPathDB" id="FungiDB:PGTG_11476"/>
<dbReference type="GeneID" id="10543850"/>
<dbReference type="HOGENOM" id="CLU_125598_0_0_1"/>
<dbReference type="Proteomes" id="UP000008783">
    <property type="component" value="Unassembled WGS sequence"/>
</dbReference>
<organism evidence="2 3">
    <name type="scientific">Puccinia graminis f. sp. tritici (strain CRL 75-36-700-3 / race SCCL)</name>
    <name type="common">Black stem rust fungus</name>
    <dbReference type="NCBI Taxonomy" id="418459"/>
    <lineage>
        <taxon>Eukaryota</taxon>
        <taxon>Fungi</taxon>
        <taxon>Dikarya</taxon>
        <taxon>Basidiomycota</taxon>
        <taxon>Pucciniomycotina</taxon>
        <taxon>Pucciniomycetes</taxon>
        <taxon>Pucciniales</taxon>
        <taxon>Pucciniaceae</taxon>
        <taxon>Puccinia</taxon>
    </lineage>
</organism>
<gene>
    <name evidence="2" type="ORF">PGTG_11476</name>
</gene>
<protein>
    <submittedName>
        <fullName evidence="2">Uncharacterized protein</fullName>
    </submittedName>
</protein>
<sequence>MSQQVDKQSWNLVSGPAGGLVKFNNWLAIGHPASCNLSRQLSTTRTSSTPIAVIPDLKRPEMKLFTIAALALVLSVISIVNCTIIVCHRCKRQSAYEVASFRAPCGQELRPNSGQICQVERSKKRYVCRNDQCQLGVEVNCRQTAKTPVEERSVTKGCAHDRNIVVSDPLSIRPPVLFDFFPEKD</sequence>
<dbReference type="InParanoid" id="E3KLV8"/>
<keyword evidence="1" id="KW-0472">Membrane</keyword>
<evidence type="ECO:0000313" key="2">
    <source>
        <dbReference type="EMBL" id="EFP85307.1"/>
    </source>
</evidence>
<proteinExistence type="predicted"/>
<dbReference type="RefSeq" id="XP_003329726.1">
    <property type="nucleotide sequence ID" value="XM_003329678.1"/>
</dbReference>
<reference key="1">
    <citation type="submission" date="2007-01" db="EMBL/GenBank/DDBJ databases">
        <title>The Genome Sequence of Puccinia graminis f. sp. tritici Strain CRL 75-36-700-3.</title>
        <authorList>
            <consortium name="The Broad Institute Genome Sequencing Platform"/>
            <person name="Birren B."/>
            <person name="Lander E."/>
            <person name="Galagan J."/>
            <person name="Nusbaum C."/>
            <person name="Devon K."/>
            <person name="Cuomo C."/>
            <person name="Jaffe D."/>
            <person name="Butler J."/>
            <person name="Alvarez P."/>
            <person name="Gnerre S."/>
            <person name="Grabherr M."/>
            <person name="Mauceli E."/>
            <person name="Brockman W."/>
            <person name="Young S."/>
            <person name="LaButti K."/>
            <person name="Sykes S."/>
            <person name="DeCaprio D."/>
            <person name="Crawford M."/>
            <person name="Koehrsen M."/>
            <person name="Engels R."/>
            <person name="Montgomery P."/>
            <person name="Pearson M."/>
            <person name="Howarth C."/>
            <person name="Larson L."/>
            <person name="White J."/>
            <person name="Zeng Q."/>
            <person name="Kodira C."/>
            <person name="Yandava C."/>
            <person name="Alvarado L."/>
            <person name="O'Leary S."/>
            <person name="Szabo L."/>
            <person name="Dean R."/>
            <person name="Schein J."/>
        </authorList>
    </citation>
    <scope>NUCLEOTIDE SEQUENCE</scope>
    <source>
        <strain>CRL 75-36-700-3</strain>
    </source>
</reference>
<dbReference type="KEGG" id="pgr:PGTG_11476"/>
<feature type="transmembrane region" description="Helical" evidence="1">
    <location>
        <begin position="64"/>
        <end position="86"/>
    </location>
</feature>
<keyword evidence="1" id="KW-1133">Transmembrane helix</keyword>
<name>E3KLV8_PUCGT</name>
<accession>E3KLV8</accession>
<keyword evidence="3" id="KW-1185">Reference proteome</keyword>
<reference evidence="3" key="2">
    <citation type="journal article" date="2011" name="Proc. Natl. Acad. Sci. U.S.A.">
        <title>Obligate biotrophy features unraveled by the genomic analysis of rust fungi.</title>
        <authorList>
            <person name="Duplessis S."/>
            <person name="Cuomo C.A."/>
            <person name="Lin Y.-C."/>
            <person name="Aerts A."/>
            <person name="Tisserant E."/>
            <person name="Veneault-Fourrey C."/>
            <person name="Joly D.L."/>
            <person name="Hacquard S."/>
            <person name="Amselem J."/>
            <person name="Cantarel B.L."/>
            <person name="Chiu R."/>
            <person name="Coutinho P.M."/>
            <person name="Feau N."/>
            <person name="Field M."/>
            <person name="Frey P."/>
            <person name="Gelhaye E."/>
            <person name="Goldberg J."/>
            <person name="Grabherr M.G."/>
            <person name="Kodira C.D."/>
            <person name="Kohler A."/>
            <person name="Kuees U."/>
            <person name="Lindquist E.A."/>
            <person name="Lucas S.M."/>
            <person name="Mago R."/>
            <person name="Mauceli E."/>
            <person name="Morin E."/>
            <person name="Murat C."/>
            <person name="Pangilinan J.L."/>
            <person name="Park R."/>
            <person name="Pearson M."/>
            <person name="Quesneville H."/>
            <person name="Rouhier N."/>
            <person name="Sakthikumar S."/>
            <person name="Salamov A.A."/>
            <person name="Schmutz J."/>
            <person name="Selles B."/>
            <person name="Shapiro H."/>
            <person name="Tanguay P."/>
            <person name="Tuskan G.A."/>
            <person name="Henrissat B."/>
            <person name="Van de Peer Y."/>
            <person name="Rouze P."/>
            <person name="Ellis J.G."/>
            <person name="Dodds P.N."/>
            <person name="Schein J.E."/>
            <person name="Zhong S."/>
            <person name="Hamelin R.C."/>
            <person name="Grigoriev I.V."/>
            <person name="Szabo L.J."/>
            <person name="Martin F."/>
        </authorList>
    </citation>
    <scope>NUCLEOTIDE SEQUENCE [LARGE SCALE GENOMIC DNA]</scope>
    <source>
        <strain evidence="3">CRL 75-36-700-3 / race SCCL</strain>
    </source>
</reference>
<dbReference type="AlphaFoldDB" id="E3KLV8"/>